<dbReference type="GO" id="GO:0006310">
    <property type="term" value="P:DNA recombination"/>
    <property type="evidence" value="ECO:0007669"/>
    <property type="project" value="UniProtKB-KW"/>
</dbReference>
<dbReference type="InterPro" id="IPR002104">
    <property type="entry name" value="Integrase_catalytic"/>
</dbReference>
<feature type="domain" description="Tyr recombinase" evidence="7">
    <location>
        <begin position="272"/>
        <end position="467"/>
    </location>
</feature>
<protein>
    <submittedName>
        <fullName evidence="8">Integrase</fullName>
    </submittedName>
</protein>
<evidence type="ECO:0000313" key="8">
    <source>
        <dbReference type="EMBL" id="MBB5820265.1"/>
    </source>
</evidence>
<dbReference type="Gene3D" id="1.10.443.10">
    <property type="entry name" value="Intergrase catalytic core"/>
    <property type="match status" value="1"/>
</dbReference>
<reference evidence="8 9" key="1">
    <citation type="submission" date="2020-08" db="EMBL/GenBank/DDBJ databases">
        <title>Sequencing the genomes of 1000 actinobacteria strains.</title>
        <authorList>
            <person name="Klenk H.-P."/>
        </authorList>
    </citation>
    <scope>NUCLEOTIDE SEQUENCE [LARGE SCALE GENOMIC DNA]</scope>
    <source>
        <strain evidence="8 9">DSM 46887</strain>
    </source>
</reference>
<keyword evidence="5" id="KW-0233">DNA recombination</keyword>
<keyword evidence="4" id="KW-0804">Transcription</keyword>
<dbReference type="InterPro" id="IPR011010">
    <property type="entry name" value="DNA_brk_join_enz"/>
</dbReference>
<dbReference type="GO" id="GO:0015074">
    <property type="term" value="P:DNA integration"/>
    <property type="evidence" value="ECO:0007669"/>
    <property type="project" value="InterPro"/>
</dbReference>
<dbReference type="PANTHER" id="PTHR30349:SF64">
    <property type="entry name" value="PROPHAGE INTEGRASE INTD-RELATED"/>
    <property type="match status" value="1"/>
</dbReference>
<dbReference type="SUPFAM" id="SSF56349">
    <property type="entry name" value="DNA breaking-rejoining enzymes"/>
    <property type="match status" value="1"/>
</dbReference>
<comment type="caution">
    <text evidence="8">The sequence shown here is derived from an EMBL/GenBank/DDBJ whole genome shotgun (WGS) entry which is preliminary data.</text>
</comment>
<feature type="domain" description="AP2/ERF" evidence="6">
    <location>
        <begin position="43"/>
        <end position="112"/>
    </location>
</feature>
<dbReference type="Gene3D" id="1.10.150.130">
    <property type="match status" value="1"/>
</dbReference>
<dbReference type="PANTHER" id="PTHR30349">
    <property type="entry name" value="PHAGE INTEGRASE-RELATED"/>
    <property type="match status" value="1"/>
</dbReference>
<dbReference type="GO" id="GO:0003677">
    <property type="term" value="F:DNA binding"/>
    <property type="evidence" value="ECO:0007669"/>
    <property type="project" value="UniProtKB-KW"/>
</dbReference>
<dbReference type="AlphaFoldDB" id="A0A7W9IH21"/>
<keyword evidence="9" id="KW-1185">Reference proteome</keyword>
<dbReference type="GO" id="GO:0003700">
    <property type="term" value="F:DNA-binding transcription factor activity"/>
    <property type="evidence" value="ECO:0007669"/>
    <property type="project" value="InterPro"/>
</dbReference>
<evidence type="ECO:0000259" key="7">
    <source>
        <dbReference type="PROSITE" id="PS51898"/>
    </source>
</evidence>
<keyword evidence="2" id="KW-0805">Transcription regulation</keyword>
<dbReference type="CDD" id="cd01189">
    <property type="entry name" value="INT_ICEBs1_C_like"/>
    <property type="match status" value="1"/>
</dbReference>
<evidence type="ECO:0000256" key="3">
    <source>
        <dbReference type="ARBA" id="ARBA00023125"/>
    </source>
</evidence>
<keyword evidence="3" id="KW-0238">DNA-binding</keyword>
<evidence type="ECO:0000259" key="6">
    <source>
        <dbReference type="PROSITE" id="PS51032"/>
    </source>
</evidence>
<dbReference type="InterPro" id="IPR010998">
    <property type="entry name" value="Integrase_recombinase_N"/>
</dbReference>
<proteinExistence type="inferred from homology"/>
<dbReference type="RefSeq" id="WP_184547627.1">
    <property type="nucleotide sequence ID" value="NZ_JACHMP010000001.1"/>
</dbReference>
<dbReference type="PROSITE" id="PS51032">
    <property type="entry name" value="AP2_ERF"/>
    <property type="match status" value="1"/>
</dbReference>
<gene>
    <name evidence="8" type="ORF">F4562_003327</name>
</gene>
<sequence>MKRAGVVKKRCGCRDPQTRKQLGDRCPQLRVHLKDRKGEPKLGKDGQPQWRWNSGHGAWWARYSAPPGPDGKRRQPWLGPFDTEEEAAKALRKALTVLDEGGIAPDRSLTFGAYLDQWVKGKKSLKDSTLESYIETVELYGKPGLGHLKLGEVNDQHLSQLYTAIGQINNLPEGERLSEMLRRLLAARALAPKLRLEDGETPGLKRKKPLSVSRIHRIHRVLSSALGTAAKTKKIPHNPAQYVELPRLPKRRPLVWTPERVARWEETGKVPGKVMVWTPELCGRFLDVVEERGERLYSLYHLTATRGLRRGEVCGARWEDTDLSGAKTLSLLESDDEDDDGLKSDPSWRTIALDDSNIKLLKAWRATQRRERLAAGADWIDSGLIYAAEDGSALREEYVSERFTAIVKAAGLPPIRFHDLRHCAATLMLAAGVDMKVVSATLGHARYSFTADVYTSVVPEVSRAAAEATAAIIPRKKTQ</sequence>
<dbReference type="InterPro" id="IPR013762">
    <property type="entry name" value="Integrase-like_cat_sf"/>
</dbReference>
<evidence type="ECO:0000313" key="9">
    <source>
        <dbReference type="Proteomes" id="UP000540685"/>
    </source>
</evidence>
<evidence type="ECO:0000256" key="1">
    <source>
        <dbReference type="ARBA" id="ARBA00008857"/>
    </source>
</evidence>
<accession>A0A7W9IH21</accession>
<dbReference type="EMBL" id="JACHMP010000001">
    <property type="protein sequence ID" value="MBB5820265.1"/>
    <property type="molecule type" value="Genomic_DNA"/>
</dbReference>
<dbReference type="InterPro" id="IPR050090">
    <property type="entry name" value="Tyrosine_recombinase_XerCD"/>
</dbReference>
<evidence type="ECO:0000256" key="2">
    <source>
        <dbReference type="ARBA" id="ARBA00023015"/>
    </source>
</evidence>
<name>A0A7W9IH21_9ACTN</name>
<evidence type="ECO:0000256" key="5">
    <source>
        <dbReference type="ARBA" id="ARBA00023172"/>
    </source>
</evidence>
<dbReference type="Proteomes" id="UP000540685">
    <property type="component" value="Unassembled WGS sequence"/>
</dbReference>
<dbReference type="Pfam" id="PF00589">
    <property type="entry name" value="Phage_integrase"/>
    <property type="match status" value="1"/>
</dbReference>
<organism evidence="8 9">
    <name type="scientific">Streptosporangium becharense</name>
    <dbReference type="NCBI Taxonomy" id="1816182"/>
    <lineage>
        <taxon>Bacteria</taxon>
        <taxon>Bacillati</taxon>
        <taxon>Actinomycetota</taxon>
        <taxon>Actinomycetes</taxon>
        <taxon>Streptosporangiales</taxon>
        <taxon>Streptosporangiaceae</taxon>
        <taxon>Streptosporangium</taxon>
    </lineage>
</organism>
<dbReference type="PROSITE" id="PS51898">
    <property type="entry name" value="TYR_RECOMBINASE"/>
    <property type="match status" value="1"/>
</dbReference>
<evidence type="ECO:0000256" key="4">
    <source>
        <dbReference type="ARBA" id="ARBA00023163"/>
    </source>
</evidence>
<comment type="similarity">
    <text evidence="1">Belongs to the 'phage' integrase family.</text>
</comment>
<dbReference type="InterPro" id="IPR001471">
    <property type="entry name" value="AP2/ERF_dom"/>
</dbReference>